<evidence type="ECO:0000313" key="2">
    <source>
        <dbReference type="EMBL" id="GIY58324.1"/>
    </source>
</evidence>
<protein>
    <submittedName>
        <fullName evidence="2">Uncharacterized protein</fullName>
    </submittedName>
</protein>
<dbReference type="AlphaFoldDB" id="A0AAV4UL61"/>
<proteinExistence type="predicted"/>
<name>A0AAV4UL61_9ARAC</name>
<evidence type="ECO:0000313" key="3">
    <source>
        <dbReference type="Proteomes" id="UP001054837"/>
    </source>
</evidence>
<feature type="region of interest" description="Disordered" evidence="1">
    <location>
        <begin position="40"/>
        <end position="62"/>
    </location>
</feature>
<sequence>MPRRPSHYEDATLFEGRRRRGFGAVRGRRRGGVNVRRRVTSANRSEAVSMPQVGGGMVGRTGMRMESGRHVRNDKKRKEESLSELELPNRHKSVEFFLSPTERATISVPKVHCSTKINRKSGSDETEAC</sequence>
<comment type="caution">
    <text evidence="2">The sequence shown here is derived from an EMBL/GenBank/DDBJ whole genome shotgun (WGS) entry which is preliminary data.</text>
</comment>
<gene>
    <name evidence="2" type="ORF">CDAR_294831</name>
</gene>
<evidence type="ECO:0000256" key="1">
    <source>
        <dbReference type="SAM" id="MobiDB-lite"/>
    </source>
</evidence>
<accession>A0AAV4UL61</accession>
<keyword evidence="3" id="KW-1185">Reference proteome</keyword>
<dbReference type="Proteomes" id="UP001054837">
    <property type="component" value="Unassembled WGS sequence"/>
</dbReference>
<dbReference type="EMBL" id="BPLQ01011490">
    <property type="protein sequence ID" value="GIY58324.1"/>
    <property type="molecule type" value="Genomic_DNA"/>
</dbReference>
<organism evidence="2 3">
    <name type="scientific">Caerostris darwini</name>
    <dbReference type="NCBI Taxonomy" id="1538125"/>
    <lineage>
        <taxon>Eukaryota</taxon>
        <taxon>Metazoa</taxon>
        <taxon>Ecdysozoa</taxon>
        <taxon>Arthropoda</taxon>
        <taxon>Chelicerata</taxon>
        <taxon>Arachnida</taxon>
        <taxon>Araneae</taxon>
        <taxon>Araneomorphae</taxon>
        <taxon>Entelegynae</taxon>
        <taxon>Araneoidea</taxon>
        <taxon>Araneidae</taxon>
        <taxon>Caerostris</taxon>
    </lineage>
</organism>
<reference evidence="2 3" key="1">
    <citation type="submission" date="2021-06" db="EMBL/GenBank/DDBJ databases">
        <title>Caerostris darwini draft genome.</title>
        <authorList>
            <person name="Kono N."/>
            <person name="Arakawa K."/>
        </authorList>
    </citation>
    <scope>NUCLEOTIDE SEQUENCE [LARGE SCALE GENOMIC DNA]</scope>
</reference>